<dbReference type="InterPro" id="IPR018394">
    <property type="entry name" value="DNA_photolyase_1_CS_C"/>
</dbReference>
<dbReference type="GO" id="GO:0006950">
    <property type="term" value="P:response to stress"/>
    <property type="evidence" value="ECO:0007669"/>
    <property type="project" value="UniProtKB-ARBA"/>
</dbReference>
<dbReference type="Pfam" id="PF00875">
    <property type="entry name" value="DNA_photolyase"/>
    <property type="match status" value="1"/>
</dbReference>
<dbReference type="InterPro" id="IPR036134">
    <property type="entry name" value="Crypto/Photolyase_FAD-like_sf"/>
</dbReference>
<dbReference type="GO" id="GO:0071949">
    <property type="term" value="F:FAD binding"/>
    <property type="evidence" value="ECO:0007669"/>
    <property type="project" value="TreeGrafter"/>
</dbReference>
<dbReference type="Gene3D" id="1.25.40.80">
    <property type="match status" value="1"/>
</dbReference>
<dbReference type="Gene3D" id="3.40.50.620">
    <property type="entry name" value="HUPs"/>
    <property type="match status" value="1"/>
</dbReference>
<feature type="binding site" evidence="4">
    <location>
        <begin position="368"/>
        <end position="370"/>
    </location>
    <ligand>
        <name>FAD</name>
        <dbReference type="ChEBI" id="CHEBI:57692"/>
    </ligand>
</feature>
<dbReference type="RefSeq" id="WP_110985607.1">
    <property type="nucleotide sequence ID" value="NZ_CAWNWM010000004.1"/>
</dbReference>
<dbReference type="InterPro" id="IPR006050">
    <property type="entry name" value="DNA_photolyase_N"/>
</dbReference>
<dbReference type="GO" id="GO:0009416">
    <property type="term" value="P:response to light stimulus"/>
    <property type="evidence" value="ECO:0007669"/>
    <property type="project" value="TreeGrafter"/>
</dbReference>
<dbReference type="Pfam" id="PF03441">
    <property type="entry name" value="FAD_binding_7"/>
    <property type="match status" value="1"/>
</dbReference>
<accession>A0A2W1JK02</accession>
<dbReference type="PANTHER" id="PTHR11455:SF9">
    <property type="entry name" value="CRYPTOCHROME CIRCADIAN CLOCK 5 ISOFORM X1"/>
    <property type="match status" value="1"/>
</dbReference>
<dbReference type="PRINTS" id="PR00147">
    <property type="entry name" value="DNAPHOTLYASE"/>
</dbReference>
<evidence type="ECO:0000256" key="1">
    <source>
        <dbReference type="ARBA" id="ARBA00022630"/>
    </source>
</evidence>
<name>A0A2W1JK02_9CYAN</name>
<dbReference type="InterPro" id="IPR002081">
    <property type="entry name" value="Cryptochrome/DNA_photolyase_1"/>
</dbReference>
<evidence type="ECO:0000256" key="2">
    <source>
        <dbReference type="ARBA" id="ARBA00022827"/>
    </source>
</evidence>
<dbReference type="GO" id="GO:0003677">
    <property type="term" value="F:DNA binding"/>
    <property type="evidence" value="ECO:0007669"/>
    <property type="project" value="TreeGrafter"/>
</dbReference>
<evidence type="ECO:0000259" key="7">
    <source>
        <dbReference type="PROSITE" id="PS51645"/>
    </source>
</evidence>
<evidence type="ECO:0000313" key="8">
    <source>
        <dbReference type="EMBL" id="PZD73750.1"/>
    </source>
</evidence>
<evidence type="ECO:0000256" key="3">
    <source>
        <dbReference type="ARBA" id="ARBA00022991"/>
    </source>
</evidence>
<dbReference type="SUPFAM" id="SSF52425">
    <property type="entry name" value="Cryptochrome/photolyase, N-terminal domain"/>
    <property type="match status" value="1"/>
</dbReference>
<dbReference type="InterPro" id="IPR005101">
    <property type="entry name" value="Cryptochr/Photolyase_FAD-bd"/>
</dbReference>
<reference evidence="8 9" key="1">
    <citation type="journal article" date="2018" name="Sci. Rep.">
        <title>A novel species of the marine cyanobacterium Acaryochloris with a unique pigment content and lifestyle.</title>
        <authorList>
            <person name="Partensky F."/>
            <person name="Six C."/>
            <person name="Ratin M."/>
            <person name="Garczarek L."/>
            <person name="Vaulot D."/>
            <person name="Probert I."/>
            <person name="Calteau A."/>
            <person name="Gourvil P."/>
            <person name="Marie D."/>
            <person name="Grebert T."/>
            <person name="Bouchier C."/>
            <person name="Le Panse S."/>
            <person name="Gachenot M."/>
            <person name="Rodriguez F."/>
            <person name="Garrido J.L."/>
        </authorList>
    </citation>
    <scope>NUCLEOTIDE SEQUENCE [LARGE SCALE GENOMIC DNA]</scope>
    <source>
        <strain evidence="8 9">RCC1774</strain>
    </source>
</reference>
<dbReference type="InterPro" id="IPR014729">
    <property type="entry name" value="Rossmann-like_a/b/a_fold"/>
</dbReference>
<protein>
    <submittedName>
        <fullName evidence="8">Deoxyribodipyrimidine photo-lyase</fullName>
        <ecNumber evidence="8">4.1.99.3</ecNumber>
    </submittedName>
</protein>
<feature type="domain" description="Photolyase/cryptochrome alpha/beta" evidence="7">
    <location>
        <begin position="3"/>
        <end position="133"/>
    </location>
</feature>
<evidence type="ECO:0000256" key="5">
    <source>
        <dbReference type="PIRSR" id="PIRSR602081-2"/>
    </source>
</evidence>
<keyword evidence="8" id="KW-0456">Lyase</keyword>
<dbReference type="Proteomes" id="UP000248857">
    <property type="component" value="Unassembled WGS sequence"/>
</dbReference>
<feature type="site" description="Electron transfer via tryptophanyl radical" evidence="5">
    <location>
        <position position="378"/>
    </location>
</feature>
<gene>
    <name evidence="8" type="primary">phrA_1</name>
    <name evidence="8" type="ORF">C1752_01637</name>
</gene>
<dbReference type="InterPro" id="IPR036155">
    <property type="entry name" value="Crypto/Photolyase_N_sf"/>
</dbReference>
<dbReference type="EMBL" id="PQWO01000004">
    <property type="protein sequence ID" value="PZD73750.1"/>
    <property type="molecule type" value="Genomic_DNA"/>
</dbReference>
<dbReference type="GO" id="GO:0006139">
    <property type="term" value="P:nucleobase-containing compound metabolic process"/>
    <property type="evidence" value="ECO:0007669"/>
    <property type="project" value="UniProtKB-ARBA"/>
</dbReference>
<proteinExistence type="inferred from homology"/>
<dbReference type="PANTHER" id="PTHR11455">
    <property type="entry name" value="CRYPTOCHROME"/>
    <property type="match status" value="1"/>
</dbReference>
<comment type="similarity">
    <text evidence="6">Belongs to the DNA photolyase family.</text>
</comment>
<feature type="binding site" evidence="4">
    <location>
        <position position="268"/>
    </location>
    <ligand>
        <name>FAD</name>
        <dbReference type="ChEBI" id="CHEBI:57692"/>
    </ligand>
</feature>
<dbReference type="Gene3D" id="1.10.579.10">
    <property type="entry name" value="DNA Cyclobutane Dipyrimidine Photolyase, subunit A, domain 3"/>
    <property type="match status" value="1"/>
</dbReference>
<feature type="site" description="Electron transfer via tryptophanyl radical" evidence="5">
    <location>
        <position position="355"/>
    </location>
</feature>
<keyword evidence="2 4" id="KW-0274">FAD</keyword>
<organism evidence="8 9">
    <name type="scientific">Acaryochloris thomasi RCC1774</name>
    <dbReference type="NCBI Taxonomy" id="1764569"/>
    <lineage>
        <taxon>Bacteria</taxon>
        <taxon>Bacillati</taxon>
        <taxon>Cyanobacteriota</taxon>
        <taxon>Cyanophyceae</taxon>
        <taxon>Acaryochloridales</taxon>
        <taxon>Acaryochloridaceae</taxon>
        <taxon>Acaryochloris</taxon>
        <taxon>Acaryochloris thomasi</taxon>
    </lineage>
</organism>
<comment type="cofactor">
    <cofactor evidence="4">
        <name>FAD</name>
        <dbReference type="ChEBI" id="CHEBI:57692"/>
    </cofactor>
    <text evidence="4">Binds 1 FAD per subunit.</text>
</comment>
<feature type="binding site" evidence="4">
    <location>
        <position position="215"/>
    </location>
    <ligand>
        <name>FAD</name>
        <dbReference type="ChEBI" id="CHEBI:57692"/>
    </ligand>
</feature>
<dbReference type="EC" id="4.1.99.3" evidence="8"/>
<feature type="binding site" evidence="4">
    <location>
        <begin position="229"/>
        <end position="233"/>
    </location>
    <ligand>
        <name>FAD</name>
        <dbReference type="ChEBI" id="CHEBI:57692"/>
    </ligand>
</feature>
<sequence length="469" mass="54058">MAPTVIVWFRRDLRLSDHPALAQAVAEQAQIVPLFIFDPYLLQHPETGSGRVQFLLDCLDSLQKNLDYLGSTLVRRYGDQRQVLAQVAAEFKADAVYWNDDSERLWRTETDCSVTDSLKNLGVRVQVFRSEALLPAGGKQTYALKTFTPQWYQFLSEPVAPRPQILPPVAVKGMDELRSLQDLDLPKSDQRIPTAGEREAHRLLSEFIHHKAPDYLKSLSVATQASQKTSRLSPHLKFGTMSARTIYQQVRQYRPAATKWEKRNLDGFISRLFWRDHFAQKLRNLPRCETESYLEAFDQVSWSQNEDHYQAWCEGKTGYPLVDAAMRCLNATGWIPFRLRALCATFLCIDLFLPWQWGANHYMNKLIDADVAIDHWQWQSHAGVSNRGRSWFRVYNPNKGISKIDPQGSFIHQWVPELADIPVAGFSTPQLYGRDYYQPLVEHDEARRQALAVLEPIKRQQKRKKKSAA</sequence>
<evidence type="ECO:0000256" key="4">
    <source>
        <dbReference type="PIRSR" id="PIRSR602081-1"/>
    </source>
</evidence>
<keyword evidence="1 4" id="KW-0285">Flavoprotein</keyword>
<dbReference type="GO" id="GO:0003904">
    <property type="term" value="F:deoxyribodipyrimidine photo-lyase activity"/>
    <property type="evidence" value="ECO:0007669"/>
    <property type="project" value="UniProtKB-EC"/>
</dbReference>
<dbReference type="AlphaFoldDB" id="A0A2W1JK02"/>
<comment type="caution">
    <text evidence="8">The sequence shown here is derived from an EMBL/GenBank/DDBJ whole genome shotgun (WGS) entry which is preliminary data.</text>
</comment>
<dbReference type="PROSITE" id="PS00394">
    <property type="entry name" value="DNA_PHOTOLYASES_1_1"/>
    <property type="match status" value="1"/>
</dbReference>
<dbReference type="PROSITE" id="PS51645">
    <property type="entry name" value="PHR_CRY_ALPHA_BETA"/>
    <property type="match status" value="1"/>
</dbReference>
<evidence type="ECO:0000313" key="9">
    <source>
        <dbReference type="Proteomes" id="UP000248857"/>
    </source>
</evidence>
<dbReference type="SUPFAM" id="SSF48173">
    <property type="entry name" value="Cryptochrome/photolyase FAD-binding domain"/>
    <property type="match status" value="1"/>
</dbReference>
<feature type="site" description="Electron transfer via tryptophanyl radical" evidence="5">
    <location>
        <position position="302"/>
    </location>
</feature>
<evidence type="ECO:0000256" key="6">
    <source>
        <dbReference type="RuleBase" id="RU004182"/>
    </source>
</evidence>
<dbReference type="OrthoDB" id="9772484at2"/>
<keyword evidence="3 6" id="KW-0157">Chromophore</keyword>
<keyword evidence="9" id="KW-1185">Reference proteome</keyword>